<dbReference type="PROSITE" id="PS50206">
    <property type="entry name" value="RHODANESE_3"/>
    <property type="match status" value="1"/>
</dbReference>
<dbReference type="AlphaFoldDB" id="A0A6J6Z7M2"/>
<dbReference type="PANTHER" id="PTHR43031:SF16">
    <property type="entry name" value="OXIDOREDUCTASE"/>
    <property type="match status" value="1"/>
</dbReference>
<dbReference type="InterPro" id="IPR036873">
    <property type="entry name" value="Rhodanese-like_dom_sf"/>
</dbReference>
<sequence length="103" mass="11334">MINLDVSQFAEKITDKNVIVLDVRTPEEFAQGRIANSINIDVLSDYFMADIAGLDKDAQYAIYCRSGKRSVDAATAMDEIGFSTINLTGGIIAWQESNNEIVI</sequence>
<dbReference type="InterPro" id="IPR001763">
    <property type="entry name" value="Rhodanese-like_dom"/>
</dbReference>
<dbReference type="PANTHER" id="PTHR43031">
    <property type="entry name" value="FAD-DEPENDENT OXIDOREDUCTASE"/>
    <property type="match status" value="1"/>
</dbReference>
<proteinExistence type="predicted"/>
<protein>
    <submittedName>
        <fullName evidence="2">Unannotated protein</fullName>
    </submittedName>
</protein>
<dbReference type="SUPFAM" id="SSF52821">
    <property type="entry name" value="Rhodanese/Cell cycle control phosphatase"/>
    <property type="match status" value="1"/>
</dbReference>
<dbReference type="Gene3D" id="3.40.250.10">
    <property type="entry name" value="Rhodanese-like domain"/>
    <property type="match status" value="1"/>
</dbReference>
<name>A0A6J6Z7M2_9ZZZZ</name>
<dbReference type="SMART" id="SM00450">
    <property type="entry name" value="RHOD"/>
    <property type="match status" value="1"/>
</dbReference>
<evidence type="ECO:0000313" key="2">
    <source>
        <dbReference type="EMBL" id="CAB4816735.1"/>
    </source>
</evidence>
<dbReference type="CDD" id="cd00158">
    <property type="entry name" value="RHOD"/>
    <property type="match status" value="1"/>
</dbReference>
<organism evidence="2">
    <name type="scientific">freshwater metagenome</name>
    <dbReference type="NCBI Taxonomy" id="449393"/>
    <lineage>
        <taxon>unclassified sequences</taxon>
        <taxon>metagenomes</taxon>
        <taxon>ecological metagenomes</taxon>
    </lineage>
</organism>
<dbReference type="Pfam" id="PF00581">
    <property type="entry name" value="Rhodanese"/>
    <property type="match status" value="1"/>
</dbReference>
<feature type="domain" description="Rhodanese" evidence="1">
    <location>
        <begin position="14"/>
        <end position="103"/>
    </location>
</feature>
<dbReference type="InterPro" id="IPR050229">
    <property type="entry name" value="GlpE_sulfurtransferase"/>
</dbReference>
<dbReference type="EMBL" id="CAFABB010000025">
    <property type="protein sequence ID" value="CAB4816735.1"/>
    <property type="molecule type" value="Genomic_DNA"/>
</dbReference>
<reference evidence="2" key="1">
    <citation type="submission" date="2020-05" db="EMBL/GenBank/DDBJ databases">
        <authorList>
            <person name="Chiriac C."/>
            <person name="Salcher M."/>
            <person name="Ghai R."/>
            <person name="Kavagutti S V."/>
        </authorList>
    </citation>
    <scope>NUCLEOTIDE SEQUENCE</scope>
</reference>
<accession>A0A6J6Z7M2</accession>
<evidence type="ECO:0000259" key="1">
    <source>
        <dbReference type="PROSITE" id="PS50206"/>
    </source>
</evidence>
<gene>
    <name evidence="2" type="ORF">UFOPK3162_00240</name>
</gene>